<feature type="non-terminal residue" evidence="1">
    <location>
        <position position="288"/>
    </location>
</feature>
<evidence type="ECO:0000313" key="2">
    <source>
        <dbReference type="Proteomes" id="UP000023152"/>
    </source>
</evidence>
<accession>X6M1F1</accession>
<dbReference type="EMBL" id="ASPP01026772">
    <property type="protein sequence ID" value="ETO06815.1"/>
    <property type="molecule type" value="Genomic_DNA"/>
</dbReference>
<reference evidence="1 2" key="1">
    <citation type="journal article" date="2013" name="Curr. Biol.">
        <title>The Genome of the Foraminiferan Reticulomyxa filosa.</title>
        <authorList>
            <person name="Glockner G."/>
            <person name="Hulsmann N."/>
            <person name="Schleicher M."/>
            <person name="Noegel A.A."/>
            <person name="Eichinger L."/>
            <person name="Gallinger C."/>
            <person name="Pawlowski J."/>
            <person name="Sierra R."/>
            <person name="Euteneuer U."/>
            <person name="Pillet L."/>
            <person name="Moustafa A."/>
            <person name="Platzer M."/>
            <person name="Groth M."/>
            <person name="Szafranski K."/>
            <person name="Schliwa M."/>
        </authorList>
    </citation>
    <scope>NUCLEOTIDE SEQUENCE [LARGE SCALE GENOMIC DNA]</scope>
</reference>
<organism evidence="1 2">
    <name type="scientific">Reticulomyxa filosa</name>
    <dbReference type="NCBI Taxonomy" id="46433"/>
    <lineage>
        <taxon>Eukaryota</taxon>
        <taxon>Sar</taxon>
        <taxon>Rhizaria</taxon>
        <taxon>Retaria</taxon>
        <taxon>Foraminifera</taxon>
        <taxon>Monothalamids</taxon>
        <taxon>Reticulomyxidae</taxon>
        <taxon>Reticulomyxa</taxon>
    </lineage>
</organism>
<evidence type="ECO:0000313" key="1">
    <source>
        <dbReference type="EMBL" id="ETO06815.1"/>
    </source>
</evidence>
<dbReference type="Proteomes" id="UP000023152">
    <property type="component" value="Unassembled WGS sequence"/>
</dbReference>
<comment type="caution">
    <text evidence="1">The sequence shown here is derived from an EMBL/GenBank/DDBJ whole genome shotgun (WGS) entry which is preliminary data.</text>
</comment>
<proteinExistence type="predicted"/>
<keyword evidence="2" id="KW-1185">Reference proteome</keyword>
<protein>
    <submittedName>
        <fullName evidence="1">Uncharacterized protein</fullName>
    </submittedName>
</protein>
<dbReference type="AlphaFoldDB" id="X6M1F1"/>
<name>X6M1F1_RETFI</name>
<gene>
    <name evidence="1" type="ORF">RFI_30575</name>
</gene>
<sequence>MTENKEEKDEAEKELYTFLEKEIKIDSGEAAKIASHLRRTLKLIEKNDIAFVEPKDWKSMLGLIEIASVPKRKLLLTINKMRKEIDEEALNIKDLMNIEPLRSTSMSNVTSKQEHTEASSNVSIGYHCEADEENDPTELQIECEKNKAVSCQDIQETTSNDIIRVVPQDYDKETKRLRIYLCCSTYTKPGHSRIRSVSFLTTPKGNPSFFKKIKIKNKISINHNNKKSRQKVYVETIATDPNLSFDLFDQNNKIANKAVLPSYRVILVEEGHCPSASAKATAKILGHL</sequence>